<keyword evidence="2" id="KW-1185">Reference proteome</keyword>
<accession>A0A9X3SGN9</accession>
<proteinExistence type="predicted"/>
<gene>
    <name evidence="1" type="ORF">LG943_27400</name>
</gene>
<dbReference type="EMBL" id="JAJAQC010000100">
    <property type="protein sequence ID" value="MDA0568018.1"/>
    <property type="molecule type" value="Genomic_DNA"/>
</dbReference>
<name>A0A9X3SGN9_9ACTN</name>
<dbReference type="AlphaFoldDB" id="A0A9X3SGN9"/>
<dbReference type="InterPro" id="IPR012349">
    <property type="entry name" value="Split_barrel_FMN-bd"/>
</dbReference>
<dbReference type="Proteomes" id="UP001140076">
    <property type="component" value="Unassembled WGS sequence"/>
</dbReference>
<evidence type="ECO:0000313" key="1">
    <source>
        <dbReference type="EMBL" id="MDA0568018.1"/>
    </source>
</evidence>
<dbReference type="RefSeq" id="WP_270075249.1">
    <property type="nucleotide sequence ID" value="NZ_JAJAQC010000100.1"/>
</dbReference>
<sequence length="137" mass="14894">MCFTESEIDYLATQPVGRLATVGPRGARVRPVAFRLNEDGTIDIGGPDITADVQYRDVCERPDREVAFVVDDTASAAGAARARRERGVEVRGRAEPLTLDEPPISPAVFAREVIRIHPRAVASWNVDPDRPGTRATG</sequence>
<keyword evidence="1" id="KW-0560">Oxidoreductase</keyword>
<dbReference type="EC" id="1.-.-.-" evidence="1"/>
<dbReference type="GO" id="GO:0016491">
    <property type="term" value="F:oxidoreductase activity"/>
    <property type="evidence" value="ECO:0007669"/>
    <property type="project" value="UniProtKB-KW"/>
</dbReference>
<dbReference type="NCBIfam" id="TIGR04023">
    <property type="entry name" value="PPOX_MSMEG_5819"/>
    <property type="match status" value="1"/>
</dbReference>
<dbReference type="SUPFAM" id="SSF50475">
    <property type="entry name" value="FMN-binding split barrel"/>
    <property type="match status" value="1"/>
</dbReference>
<protein>
    <submittedName>
        <fullName evidence="1">PPOX class F420-dependent oxidoreductase</fullName>
        <ecNumber evidence="1">1.-.-.-</ecNumber>
    </submittedName>
</protein>
<reference evidence="1" key="1">
    <citation type="submission" date="2021-10" db="EMBL/GenBank/DDBJ databases">
        <title>Streptomonospora sp. nov., isolated from mangrove soil.</title>
        <authorList>
            <person name="Chen X."/>
            <person name="Ge X."/>
            <person name="Liu W."/>
        </authorList>
    </citation>
    <scope>NUCLEOTIDE SEQUENCE</scope>
    <source>
        <strain evidence="1">S1-112</strain>
    </source>
</reference>
<evidence type="ECO:0000313" key="2">
    <source>
        <dbReference type="Proteomes" id="UP001140076"/>
    </source>
</evidence>
<dbReference type="Gene3D" id="2.30.110.10">
    <property type="entry name" value="Electron Transport, Fmn-binding Protein, Chain A"/>
    <property type="match status" value="1"/>
</dbReference>
<dbReference type="InterPro" id="IPR024031">
    <property type="entry name" value="MSMEG_5819/OxyR"/>
</dbReference>
<comment type="caution">
    <text evidence="1">The sequence shown here is derived from an EMBL/GenBank/DDBJ whole genome shotgun (WGS) entry which is preliminary data.</text>
</comment>
<organism evidence="1 2">
    <name type="scientific">Streptomonospora mangrovi</name>
    <dbReference type="NCBI Taxonomy" id="2883123"/>
    <lineage>
        <taxon>Bacteria</taxon>
        <taxon>Bacillati</taxon>
        <taxon>Actinomycetota</taxon>
        <taxon>Actinomycetes</taxon>
        <taxon>Streptosporangiales</taxon>
        <taxon>Nocardiopsidaceae</taxon>
        <taxon>Streptomonospora</taxon>
    </lineage>
</organism>